<sequence length="98" mass="11353">MKTSTFISYLLFLFFGLFGLVSALPEPVDDDTRELVARGGWDDECWKKSGWNKCDDKHCCKDKEVCCGKKCCAYGEYCVKHVNDWDWKCCKDKGCKSW</sequence>
<name>A0A0K6FUK5_9AGAM</name>
<keyword evidence="3" id="KW-1185">Reference proteome</keyword>
<organism evidence="2 3">
    <name type="scientific">Rhizoctonia solani</name>
    <dbReference type="NCBI Taxonomy" id="456999"/>
    <lineage>
        <taxon>Eukaryota</taxon>
        <taxon>Fungi</taxon>
        <taxon>Dikarya</taxon>
        <taxon>Basidiomycota</taxon>
        <taxon>Agaricomycotina</taxon>
        <taxon>Agaricomycetes</taxon>
        <taxon>Cantharellales</taxon>
        <taxon>Ceratobasidiaceae</taxon>
        <taxon>Rhizoctonia</taxon>
    </lineage>
</organism>
<evidence type="ECO:0000313" key="2">
    <source>
        <dbReference type="EMBL" id="CUA69737.1"/>
    </source>
</evidence>
<dbReference type="EMBL" id="CYGV01000935">
    <property type="protein sequence ID" value="CUA69737.1"/>
    <property type="molecule type" value="Genomic_DNA"/>
</dbReference>
<dbReference type="Proteomes" id="UP000044841">
    <property type="component" value="Unassembled WGS sequence"/>
</dbReference>
<feature type="signal peptide" evidence="1">
    <location>
        <begin position="1"/>
        <end position="23"/>
    </location>
</feature>
<gene>
    <name evidence="2" type="ORF">RSOLAG22IIIB_08659</name>
</gene>
<evidence type="ECO:0000256" key="1">
    <source>
        <dbReference type="SAM" id="SignalP"/>
    </source>
</evidence>
<proteinExistence type="predicted"/>
<dbReference type="AlphaFoldDB" id="A0A0K6FUK5"/>
<feature type="chain" id="PRO_5005502651" evidence="1">
    <location>
        <begin position="24"/>
        <end position="98"/>
    </location>
</feature>
<keyword evidence="1" id="KW-0732">Signal</keyword>
<reference evidence="2 3" key="1">
    <citation type="submission" date="2015-07" db="EMBL/GenBank/DDBJ databases">
        <authorList>
            <person name="Noorani M."/>
        </authorList>
    </citation>
    <scope>NUCLEOTIDE SEQUENCE [LARGE SCALE GENOMIC DNA]</scope>
    <source>
        <strain evidence="2">BBA 69670</strain>
    </source>
</reference>
<protein>
    <submittedName>
        <fullName evidence="2">Uncharacterized protein</fullName>
    </submittedName>
</protein>
<evidence type="ECO:0000313" key="3">
    <source>
        <dbReference type="Proteomes" id="UP000044841"/>
    </source>
</evidence>
<accession>A0A0K6FUK5</accession>